<reference evidence="5 7" key="2">
    <citation type="journal article" date="2012" name="BMC Genomics">
        <title>A comparative genomics perspective on the genetic content of the alkaliphilic haloarchaeon Natrialba magadii ATCC 43099T.</title>
        <authorList>
            <person name="Siddaramappa S."/>
            <person name="Challacombe J.F."/>
            <person name="Decastro R.E."/>
            <person name="Pfeiffer F."/>
            <person name="Sastre D.E."/>
            <person name="Gimenez M.I."/>
            <person name="Paggi R.A."/>
            <person name="Detter J.C."/>
            <person name="Davenport K.W."/>
            <person name="Goodwin L.A."/>
            <person name="Kyrpides N."/>
            <person name="Tapia R."/>
            <person name="Pitluck S."/>
            <person name="Lucas S."/>
            <person name="Woyke T."/>
            <person name="Maupin-Furlow J.A."/>
        </authorList>
    </citation>
    <scope>NUCLEOTIDE SEQUENCE [LARGE SCALE GENOMIC DNA]</scope>
    <source>
        <strain evidence="5">ATCC 43099</strain>
        <strain evidence="7">ATCC 43099 / DSM 3394 / CCM 3739 / CIP 104546 / IAM 13178 / JCM 8861 / NBRC 102185 / NCIMB 2190 / MS3</strain>
    </source>
</reference>
<dbReference type="EMBL" id="AOHS01000051">
    <property type="protein sequence ID" value="ELY26489.1"/>
    <property type="molecule type" value="Genomic_DNA"/>
</dbReference>
<dbReference type="Proteomes" id="UP000011543">
    <property type="component" value="Unassembled WGS sequence"/>
</dbReference>
<dbReference type="OrthoDB" id="165911at2157"/>
<evidence type="ECO:0000313" key="6">
    <source>
        <dbReference type="EMBL" id="ELY26489.1"/>
    </source>
</evidence>
<reference evidence="5" key="4">
    <citation type="submission" date="2016-09" db="EMBL/GenBank/DDBJ databases">
        <authorList>
            <person name="Pfeiffer F."/>
        </authorList>
    </citation>
    <scope>NUCLEOTIDE SEQUENCE</scope>
    <source>
        <strain evidence="5">ATCC 43099</strain>
        <plasmid evidence="5">pNMAG02</plasmid>
    </source>
</reference>
<evidence type="ECO:0000313" key="5">
    <source>
        <dbReference type="EMBL" id="ADD07679.1"/>
    </source>
</evidence>
<dbReference type="InterPro" id="IPR036388">
    <property type="entry name" value="WH-like_DNA-bd_sf"/>
</dbReference>
<dbReference type="PANTHER" id="PTHR34236">
    <property type="entry name" value="DIMETHYL SULFOXIDE REDUCTASE TRANSCRIPTIONAL ACTIVATOR"/>
    <property type="match status" value="1"/>
</dbReference>
<dbReference type="HOGENOM" id="CLU_092678_1_0_2"/>
<dbReference type="InterPro" id="IPR056493">
    <property type="entry name" value="HVO_0513_N"/>
</dbReference>
<dbReference type="PANTHER" id="PTHR34236:SF1">
    <property type="entry name" value="DIMETHYL SULFOXIDE REDUCTASE TRANSCRIPTIONAL ACTIVATOR"/>
    <property type="match status" value="1"/>
</dbReference>
<dbReference type="AlphaFoldDB" id="D3T270"/>
<dbReference type="GeneID" id="8828899"/>
<dbReference type="SUPFAM" id="SSF46894">
    <property type="entry name" value="C-terminal effector domain of the bipartite response regulators"/>
    <property type="match status" value="1"/>
</dbReference>
<dbReference type="eggNOG" id="arCOG02274">
    <property type="taxonomic scope" value="Archaea"/>
</dbReference>
<dbReference type="InterPro" id="IPR016032">
    <property type="entry name" value="Sig_transdc_resp-reg_C-effctor"/>
</dbReference>
<reference evidence="6 8" key="3">
    <citation type="journal article" date="2014" name="PLoS Genet.">
        <title>Phylogenetically driven sequencing of extremely halophilic archaea reveals strategies for static and dynamic osmo-response.</title>
        <authorList>
            <person name="Becker E.A."/>
            <person name="Seitzer P.M."/>
            <person name="Tritt A."/>
            <person name="Larsen D."/>
            <person name="Krusor M."/>
            <person name="Yao A.I."/>
            <person name="Wu D."/>
            <person name="Madern D."/>
            <person name="Eisen J.A."/>
            <person name="Darling A.E."/>
            <person name="Facciotti M.T."/>
        </authorList>
    </citation>
    <scope>NUCLEOTIDE SEQUENCE [LARGE SCALE GENOMIC DNA]</scope>
    <source>
        <strain evidence="8">ATCC 43099 / DSM 3394 / CCM 3739 / CIP 104546 / IAM 13178 / JCM 8861 / NBRC 102185 / NCIMB 2190 / MS3</strain>
        <strain evidence="6">MS-3</strain>
    </source>
</reference>
<dbReference type="Proteomes" id="UP000001879">
    <property type="component" value="Plasmid pNMAG02"/>
</dbReference>
<geneLocation type="plasmid" evidence="5 7">
    <name>pNMAG02</name>
</geneLocation>
<evidence type="ECO:0000259" key="4">
    <source>
        <dbReference type="Pfam" id="PF24278"/>
    </source>
</evidence>
<keyword evidence="7" id="KW-1185">Reference proteome</keyword>
<proteinExistence type="predicted"/>
<evidence type="ECO:0000313" key="7">
    <source>
        <dbReference type="Proteomes" id="UP000001879"/>
    </source>
</evidence>
<evidence type="ECO:0000256" key="1">
    <source>
        <dbReference type="ARBA" id="ARBA00023015"/>
    </source>
</evidence>
<dbReference type="Pfam" id="PF04967">
    <property type="entry name" value="HTH_10"/>
    <property type="match status" value="1"/>
</dbReference>
<dbReference type="PATRIC" id="fig|547559.17.peg.2961"/>
<gene>
    <name evidence="5" type="ordered locus">Nmag_4165</name>
    <name evidence="6" type="ORF">C500_15040</name>
</gene>
<dbReference type="Gene3D" id="1.10.10.10">
    <property type="entry name" value="Winged helix-like DNA-binding domain superfamily/Winged helix DNA-binding domain"/>
    <property type="match status" value="1"/>
</dbReference>
<keyword evidence="2" id="KW-0804">Transcription</keyword>
<evidence type="ECO:0000313" key="8">
    <source>
        <dbReference type="Proteomes" id="UP000011543"/>
    </source>
</evidence>
<dbReference type="GO" id="GO:0006355">
    <property type="term" value="P:regulation of DNA-templated transcription"/>
    <property type="evidence" value="ECO:0007669"/>
    <property type="project" value="InterPro"/>
</dbReference>
<feature type="domain" description="HVO-0513-like N-terminal" evidence="4">
    <location>
        <begin position="18"/>
        <end position="148"/>
    </location>
</feature>
<reference evidence="7" key="1">
    <citation type="submission" date="2010-02" db="EMBL/GenBank/DDBJ databases">
        <title>Complete sequence of plasmid 2 of Natrialba magadii ATCC 43099.</title>
        <authorList>
            <consortium name="US DOE Joint Genome Institute"/>
            <person name="Lucas S."/>
            <person name="Copeland A."/>
            <person name="Lapidus A."/>
            <person name="Cheng J.-F."/>
            <person name="Bruce D."/>
            <person name="Goodwin L."/>
            <person name="Pitluck S."/>
            <person name="Davenport K."/>
            <person name="Saunders E."/>
            <person name="Detter J.C."/>
            <person name="Han C."/>
            <person name="Tapia R."/>
            <person name="Land M."/>
            <person name="Hauser L."/>
            <person name="Kyrpides N."/>
            <person name="Mikhailova N."/>
            <person name="De Castro R.E."/>
            <person name="Maupin-Furlow J.A."/>
            <person name="Woyke T."/>
        </authorList>
    </citation>
    <scope>NUCLEOTIDE SEQUENCE [LARGE SCALE GENOMIC DNA]</scope>
    <source>
        <strain evidence="7">ATCC 43099 / DSM 3394 / CCM 3739 / CIP 104546 / IAM 13178 / JCM 8861 / NBRC 102185 / NCIMB 2190 / MS3</strain>
        <plasmid evidence="7">pNMAG02</plasmid>
    </source>
</reference>
<sequence length="222" mass="24338">MKQIRVQLTLDPNDLPPFYSIVSDSPDISELQLVDWNLAADDIGTIIYVVDGDEERFRDALDGANGIVTTDVTKSSQGWSYAVVKAKVHAIPLFDTLMELVGRAGMIVRKPIVIDDNCSHARIVGEPESLQSIINDVPSNFELRVDRIESFPGEVDAPEQLLSDRQQEVVSLALEMGYYDQPRGTTHAEIAAKVGCAPNTVTMHLQKAEAKLIPATMNHPGA</sequence>
<evidence type="ECO:0000259" key="3">
    <source>
        <dbReference type="Pfam" id="PF04967"/>
    </source>
</evidence>
<evidence type="ECO:0000256" key="2">
    <source>
        <dbReference type="ARBA" id="ARBA00023163"/>
    </source>
</evidence>
<dbReference type="Pfam" id="PF24278">
    <property type="entry name" value="HVO_0513_N"/>
    <property type="match status" value="1"/>
</dbReference>
<keyword evidence="5" id="KW-0614">Plasmid</keyword>
<organism evidence="5 7">
    <name type="scientific">Natrialba magadii (strain ATCC 43099 / DSM 3394 / CCM 3739 / CIP 104546 / IAM 13178 / JCM 8861 / NBRC 102185 / NCIMB 2190 / MS3)</name>
    <name type="common">Natronobacterium magadii</name>
    <dbReference type="NCBI Taxonomy" id="547559"/>
    <lineage>
        <taxon>Archaea</taxon>
        <taxon>Methanobacteriati</taxon>
        <taxon>Methanobacteriota</taxon>
        <taxon>Stenosarchaea group</taxon>
        <taxon>Halobacteria</taxon>
        <taxon>Halobacteriales</taxon>
        <taxon>Natrialbaceae</taxon>
        <taxon>Natrialba</taxon>
    </lineage>
</organism>
<accession>D3T270</accession>
<keyword evidence="1" id="KW-0805">Transcription regulation</keyword>
<dbReference type="InterPro" id="IPR007050">
    <property type="entry name" value="HTH_bacterioopsin"/>
</dbReference>
<dbReference type="PaxDb" id="547559-Nmag_4165"/>
<dbReference type="GO" id="GO:0003677">
    <property type="term" value="F:DNA binding"/>
    <property type="evidence" value="ECO:0007669"/>
    <property type="project" value="InterPro"/>
</dbReference>
<dbReference type="RefSeq" id="WP_004216223.1">
    <property type="nucleotide sequence ID" value="NC_013924.1"/>
</dbReference>
<protein>
    <submittedName>
        <fullName evidence="6">Bacterio-opsin activator HTH domain-containing protein</fullName>
    </submittedName>
    <submittedName>
        <fullName evidence="5">HTH-10 family transcription regulator</fullName>
    </submittedName>
</protein>
<name>D3T270_NATMM</name>
<dbReference type="EMBL" id="CP001934">
    <property type="protein sequence ID" value="ADD07679.1"/>
    <property type="molecule type" value="Genomic_DNA"/>
</dbReference>
<dbReference type="KEGG" id="nmg:Nmag_4165"/>
<feature type="domain" description="HTH bat-type" evidence="3">
    <location>
        <begin position="162"/>
        <end position="213"/>
    </location>
</feature>